<dbReference type="EMBL" id="DF974050">
    <property type="protein sequence ID" value="GAU44526.1"/>
    <property type="molecule type" value="Genomic_DNA"/>
</dbReference>
<organism evidence="1 2">
    <name type="scientific">Trifolium subterraneum</name>
    <name type="common">Subterranean clover</name>
    <dbReference type="NCBI Taxonomy" id="3900"/>
    <lineage>
        <taxon>Eukaryota</taxon>
        <taxon>Viridiplantae</taxon>
        <taxon>Streptophyta</taxon>
        <taxon>Embryophyta</taxon>
        <taxon>Tracheophyta</taxon>
        <taxon>Spermatophyta</taxon>
        <taxon>Magnoliopsida</taxon>
        <taxon>eudicotyledons</taxon>
        <taxon>Gunneridae</taxon>
        <taxon>Pentapetalae</taxon>
        <taxon>rosids</taxon>
        <taxon>fabids</taxon>
        <taxon>Fabales</taxon>
        <taxon>Fabaceae</taxon>
        <taxon>Papilionoideae</taxon>
        <taxon>50 kb inversion clade</taxon>
        <taxon>NPAAA clade</taxon>
        <taxon>Hologalegina</taxon>
        <taxon>IRL clade</taxon>
        <taxon>Trifolieae</taxon>
        <taxon>Trifolium</taxon>
    </lineage>
</organism>
<name>A0A2Z6NLJ1_TRISU</name>
<keyword evidence="2" id="KW-1185">Reference proteome</keyword>
<gene>
    <name evidence="1" type="ORF">TSUD_82330</name>
</gene>
<proteinExistence type="predicted"/>
<evidence type="ECO:0000313" key="2">
    <source>
        <dbReference type="Proteomes" id="UP000242715"/>
    </source>
</evidence>
<dbReference type="Proteomes" id="UP000242715">
    <property type="component" value="Unassembled WGS sequence"/>
</dbReference>
<evidence type="ECO:0000313" key="1">
    <source>
        <dbReference type="EMBL" id="GAU44526.1"/>
    </source>
</evidence>
<accession>A0A2Z6NLJ1</accession>
<dbReference type="AlphaFoldDB" id="A0A2Z6NLJ1"/>
<sequence>MDNFFCLGIIPSQQGVTNCGSRGPGNHYNDLGLQKTDYLDWWAERHDLGPTSSWAEFDVGEQIFSKAQS</sequence>
<reference evidence="2" key="1">
    <citation type="journal article" date="2017" name="Front. Plant Sci.">
        <title>Climate Clever Clovers: New Paradigm to Reduce the Environmental Footprint of Ruminants by Breeding Low Methanogenic Forages Utilizing Haplotype Variation.</title>
        <authorList>
            <person name="Kaur P."/>
            <person name="Appels R."/>
            <person name="Bayer P.E."/>
            <person name="Keeble-Gagnere G."/>
            <person name="Wang J."/>
            <person name="Hirakawa H."/>
            <person name="Shirasawa K."/>
            <person name="Vercoe P."/>
            <person name="Stefanova K."/>
            <person name="Durmic Z."/>
            <person name="Nichols P."/>
            <person name="Revell C."/>
            <person name="Isobe S.N."/>
            <person name="Edwards D."/>
            <person name="Erskine W."/>
        </authorList>
    </citation>
    <scope>NUCLEOTIDE SEQUENCE [LARGE SCALE GENOMIC DNA]</scope>
    <source>
        <strain evidence="2">cv. Daliak</strain>
    </source>
</reference>
<protein>
    <submittedName>
        <fullName evidence="1">Uncharacterized protein</fullName>
    </submittedName>
</protein>